<dbReference type="PANTHER" id="PTHR11070:SF2">
    <property type="entry name" value="ATP-DEPENDENT DNA HELICASE SRS2"/>
    <property type="match status" value="1"/>
</dbReference>
<dbReference type="InterPro" id="IPR014016">
    <property type="entry name" value="UvrD-like_ATP-bd"/>
</dbReference>
<keyword evidence="9" id="KW-0238">DNA-binding</keyword>
<evidence type="ECO:0000313" key="18">
    <source>
        <dbReference type="EMBL" id="PHO09602.1"/>
    </source>
</evidence>
<keyword evidence="6 16" id="KW-0347">Helicase</keyword>
<keyword evidence="4" id="KW-0227">DNA damage</keyword>
<dbReference type="InterPro" id="IPR011604">
    <property type="entry name" value="PDDEXK-like_dom_sf"/>
</dbReference>
<protein>
    <recommendedName>
        <fullName evidence="13">DNA 3'-5' helicase</fullName>
        <ecNumber evidence="13">5.6.2.4</ecNumber>
    </recommendedName>
    <alternativeName>
        <fullName evidence="14">DNA 3'-5' helicase II</fullName>
    </alternativeName>
</protein>
<evidence type="ECO:0000256" key="3">
    <source>
        <dbReference type="ARBA" id="ARBA00022741"/>
    </source>
</evidence>
<dbReference type="Gene3D" id="1.10.10.160">
    <property type="match status" value="1"/>
</dbReference>
<dbReference type="SUPFAM" id="SSF52540">
    <property type="entry name" value="P-loop containing nucleoside triphosphate hydrolases"/>
    <property type="match status" value="1"/>
</dbReference>
<name>A0ABX4LPY9_9BACT</name>
<keyword evidence="10" id="KW-0234">DNA repair</keyword>
<dbReference type="RefSeq" id="WP_099334669.1">
    <property type="nucleotide sequence ID" value="NZ_CP042812.1"/>
</dbReference>
<dbReference type="Proteomes" id="UP000221384">
    <property type="component" value="Unassembled WGS sequence"/>
</dbReference>
<dbReference type="Pfam" id="PF12705">
    <property type="entry name" value="PDDEXK_1"/>
    <property type="match status" value="1"/>
</dbReference>
<dbReference type="InterPro" id="IPR038726">
    <property type="entry name" value="PDDEXK_AddAB-type"/>
</dbReference>
<evidence type="ECO:0000256" key="6">
    <source>
        <dbReference type="ARBA" id="ARBA00022806"/>
    </source>
</evidence>
<evidence type="ECO:0000256" key="16">
    <source>
        <dbReference type="PROSITE-ProRule" id="PRU00560"/>
    </source>
</evidence>
<evidence type="ECO:0000256" key="14">
    <source>
        <dbReference type="ARBA" id="ARBA00034923"/>
    </source>
</evidence>
<evidence type="ECO:0000256" key="13">
    <source>
        <dbReference type="ARBA" id="ARBA00034808"/>
    </source>
</evidence>
<dbReference type="PROSITE" id="PS51198">
    <property type="entry name" value="UVRD_HELICASE_ATP_BIND"/>
    <property type="match status" value="1"/>
</dbReference>
<keyword evidence="19" id="KW-1185">Reference proteome</keyword>
<evidence type="ECO:0000256" key="9">
    <source>
        <dbReference type="ARBA" id="ARBA00023125"/>
    </source>
</evidence>
<dbReference type="EMBL" id="NWVW01000009">
    <property type="protein sequence ID" value="PHO09602.1"/>
    <property type="molecule type" value="Genomic_DNA"/>
</dbReference>
<evidence type="ECO:0000256" key="2">
    <source>
        <dbReference type="ARBA" id="ARBA00022722"/>
    </source>
</evidence>
<dbReference type="Pfam" id="PF13361">
    <property type="entry name" value="UvrD_C"/>
    <property type="match status" value="1"/>
</dbReference>
<gene>
    <name evidence="18" type="ORF">CPG37_08870</name>
</gene>
<keyword evidence="7" id="KW-0269">Exonuclease</keyword>
<sequence length="956" mass="112395">MLSKQQQISVNTLDKPLLIIAGPGSGKTFTLTERIANLVVNHNVEPSQIMISTFTEKAAKELLTRISNKITQLGLKVNINEFYLGTLHSIFLELIDEHLEYSLFNKNYSVLDDFDQKFFIYRKVNSFFYKIDGLKEYVKAQSKWDKAQYLLGVFNKFTEENLDIELLKSSQDKELNYLASAYELYMTFMQEENCIDFALIQKEFYRIICEYPEVLEKIQNQIQYFMIDEYQDTNTLQELILLKLASKHQKICVVGDDDQSLYRFRGATVRNILEFQNNFKECEVVKLETNYRSHNDIIKYYNEFINEVEWSDDNNNYRHFKVIEPPKEATFEEQPVILKVSEDNEELWQQEVISFIQHCQDKKIVEDLNQITFLANSVKNTRIKNLIETLEANEIPVYSPRSDFYFQRDEIKLLIGFLLFIFKRYLDDYKTSEFKISTVDDYFIPCITLATNYIKTNIDTNKDLLEFLRTKAKIYTNLDVGKSTDDNITSIIYELIQFEPFASALDTNELATRNISMFINLCVKFESYYSVSVLTEKKLDIVLRSFFSIFLNFLYKGGISEYEDNEVLAPSGAVSFMTIHQSKGMEFPITVVTGLHHRPRSQYSKLDELIAPYLTKDEFEPVERMAEFDFMRLFYTAYSRAQNILVLSDMQRPKGSSKIPSKQLESSFKKALDWKDESFQNATYELESVKKADINHEYTFTSHISIYETCPLQYKFYRELEFTPARSGTIVFGTLVHQTIEDIHKDSMKSGFKTIPDHTIEQWFNTNYNLLVLKENAYLDQRVLKAALNQVKSYYKRNQVRISEIVAAEVDVSVLRNDYILKGVIDLIQGKDATVEIVDFKATKKPKDMNNKRLLSYKRQLEVYSHIVEERYNKKVSKMHLYYTGETENEPKITFNKQQSDMDKTLKEFDKIVEKIEAKDFDVEQRPLDLCKECDFRYYCARTKPEDKCTKGKFFK</sequence>
<dbReference type="Pfam" id="PF00580">
    <property type="entry name" value="UvrD-helicase"/>
    <property type="match status" value="1"/>
</dbReference>
<evidence type="ECO:0000256" key="12">
    <source>
        <dbReference type="ARBA" id="ARBA00034617"/>
    </source>
</evidence>
<dbReference type="GO" id="GO:0004386">
    <property type="term" value="F:helicase activity"/>
    <property type="evidence" value="ECO:0007669"/>
    <property type="project" value="UniProtKB-KW"/>
</dbReference>
<comment type="caution">
    <text evidence="18">The sequence shown here is derived from an EMBL/GenBank/DDBJ whole genome shotgun (WGS) entry which is preliminary data.</text>
</comment>
<comment type="catalytic activity">
    <reaction evidence="15">
        <text>ATP + H2O = ADP + phosphate + H(+)</text>
        <dbReference type="Rhea" id="RHEA:13065"/>
        <dbReference type="ChEBI" id="CHEBI:15377"/>
        <dbReference type="ChEBI" id="CHEBI:15378"/>
        <dbReference type="ChEBI" id="CHEBI:30616"/>
        <dbReference type="ChEBI" id="CHEBI:43474"/>
        <dbReference type="ChEBI" id="CHEBI:456216"/>
        <dbReference type="EC" id="5.6.2.4"/>
    </reaction>
</comment>
<organism evidence="18 19">
    <name type="scientific">Malaciobacter canalis</name>
    <dbReference type="NCBI Taxonomy" id="1912871"/>
    <lineage>
        <taxon>Bacteria</taxon>
        <taxon>Pseudomonadati</taxon>
        <taxon>Campylobacterota</taxon>
        <taxon>Epsilonproteobacteria</taxon>
        <taxon>Campylobacterales</taxon>
        <taxon>Arcobacteraceae</taxon>
        <taxon>Malaciobacter</taxon>
    </lineage>
</organism>
<comment type="catalytic activity">
    <reaction evidence="12">
        <text>Couples ATP hydrolysis with the unwinding of duplex DNA by translocating in the 3'-5' direction.</text>
        <dbReference type="EC" id="5.6.2.4"/>
    </reaction>
</comment>
<dbReference type="Gene3D" id="3.40.50.300">
    <property type="entry name" value="P-loop containing nucleotide triphosphate hydrolases"/>
    <property type="match status" value="3"/>
</dbReference>
<evidence type="ECO:0000256" key="1">
    <source>
        <dbReference type="ARBA" id="ARBA00009922"/>
    </source>
</evidence>
<proteinExistence type="inferred from homology"/>
<evidence type="ECO:0000256" key="5">
    <source>
        <dbReference type="ARBA" id="ARBA00022801"/>
    </source>
</evidence>
<dbReference type="CDD" id="cd17932">
    <property type="entry name" value="DEXQc_UvrD"/>
    <property type="match status" value="1"/>
</dbReference>
<dbReference type="InterPro" id="IPR027417">
    <property type="entry name" value="P-loop_NTPase"/>
</dbReference>
<dbReference type="Gene3D" id="3.90.320.10">
    <property type="match status" value="1"/>
</dbReference>
<evidence type="ECO:0000256" key="4">
    <source>
        <dbReference type="ARBA" id="ARBA00022763"/>
    </source>
</evidence>
<reference evidence="18 19" key="1">
    <citation type="submission" date="2017-09" db="EMBL/GenBank/DDBJ databases">
        <authorList>
            <person name="Perez-Cataluna A."/>
            <person name="Figueras M.J."/>
            <person name="Salas-Masso N."/>
        </authorList>
    </citation>
    <scope>NUCLEOTIDE SEQUENCE [LARGE SCALE GENOMIC DNA]</scope>
    <source>
        <strain evidence="18 19">F138-33</strain>
    </source>
</reference>
<evidence type="ECO:0000259" key="17">
    <source>
        <dbReference type="PROSITE" id="PS51198"/>
    </source>
</evidence>
<dbReference type="InterPro" id="IPR013986">
    <property type="entry name" value="DExx_box_DNA_helicase_dom_sf"/>
</dbReference>
<evidence type="ECO:0000256" key="8">
    <source>
        <dbReference type="ARBA" id="ARBA00022840"/>
    </source>
</evidence>
<keyword evidence="11" id="KW-0413">Isomerase</keyword>
<dbReference type="SUPFAM" id="SSF52980">
    <property type="entry name" value="Restriction endonuclease-like"/>
    <property type="match status" value="1"/>
</dbReference>
<keyword evidence="2" id="KW-0540">Nuclease</keyword>
<evidence type="ECO:0000256" key="11">
    <source>
        <dbReference type="ARBA" id="ARBA00023235"/>
    </source>
</evidence>
<comment type="similarity">
    <text evidence="1">Belongs to the helicase family. UvrD subfamily.</text>
</comment>
<keyword evidence="8 16" id="KW-0067">ATP-binding</keyword>
<feature type="binding site" evidence="16">
    <location>
        <begin position="21"/>
        <end position="28"/>
    </location>
    <ligand>
        <name>ATP</name>
        <dbReference type="ChEBI" id="CHEBI:30616"/>
    </ligand>
</feature>
<dbReference type="InterPro" id="IPR014017">
    <property type="entry name" value="DNA_helicase_UvrD-like_C"/>
</dbReference>
<accession>A0ABX4LPY9</accession>
<keyword evidence="3 16" id="KW-0547">Nucleotide-binding</keyword>
<evidence type="ECO:0000313" key="19">
    <source>
        <dbReference type="Proteomes" id="UP000221384"/>
    </source>
</evidence>
<evidence type="ECO:0000256" key="15">
    <source>
        <dbReference type="ARBA" id="ARBA00048988"/>
    </source>
</evidence>
<dbReference type="EC" id="5.6.2.4" evidence="13"/>
<keyword evidence="5 16" id="KW-0378">Hydrolase</keyword>
<evidence type="ECO:0000256" key="7">
    <source>
        <dbReference type="ARBA" id="ARBA00022839"/>
    </source>
</evidence>
<feature type="domain" description="UvrD-like helicase ATP-binding" evidence="17">
    <location>
        <begin position="1"/>
        <end position="294"/>
    </location>
</feature>
<dbReference type="InterPro" id="IPR000212">
    <property type="entry name" value="DNA_helicase_UvrD/REP"/>
</dbReference>
<dbReference type="PANTHER" id="PTHR11070">
    <property type="entry name" value="UVRD / RECB / PCRA DNA HELICASE FAMILY MEMBER"/>
    <property type="match status" value="1"/>
</dbReference>
<dbReference type="InterPro" id="IPR011335">
    <property type="entry name" value="Restrct_endonuc-II-like"/>
</dbReference>
<evidence type="ECO:0000256" key="10">
    <source>
        <dbReference type="ARBA" id="ARBA00023204"/>
    </source>
</evidence>